<keyword evidence="3" id="KW-0812">Transmembrane</keyword>
<comment type="similarity">
    <text evidence="2 11">Belongs to the cytochrome P450 family.</text>
</comment>
<evidence type="ECO:0000256" key="8">
    <source>
        <dbReference type="ARBA" id="ARBA00023004"/>
    </source>
</evidence>
<evidence type="ECO:0000256" key="11">
    <source>
        <dbReference type="RuleBase" id="RU000461"/>
    </source>
</evidence>
<keyword evidence="5" id="KW-0444">Lipid biosynthesis</keyword>
<feature type="binding site" description="axial binding residue" evidence="10">
    <location>
        <position position="407"/>
    </location>
    <ligand>
        <name>heme</name>
        <dbReference type="ChEBI" id="CHEBI:30413"/>
    </ligand>
    <ligandPart>
        <name>Fe</name>
        <dbReference type="ChEBI" id="CHEBI:18248"/>
    </ligandPart>
</feature>
<keyword evidence="6" id="KW-1133">Transmembrane helix</keyword>
<dbReference type="GO" id="GO:0016132">
    <property type="term" value="P:brassinosteroid biosynthetic process"/>
    <property type="evidence" value="ECO:0007669"/>
    <property type="project" value="TreeGrafter"/>
</dbReference>
<evidence type="ECO:0000256" key="9">
    <source>
        <dbReference type="ARBA" id="ARBA00023136"/>
    </source>
</evidence>
<dbReference type="PROSITE" id="PS00086">
    <property type="entry name" value="CYTOCHROME_P450"/>
    <property type="match status" value="1"/>
</dbReference>
<dbReference type="Proteomes" id="UP000886520">
    <property type="component" value="Chromosome 21"/>
</dbReference>
<evidence type="ECO:0000256" key="10">
    <source>
        <dbReference type="PIRSR" id="PIRSR602401-1"/>
    </source>
</evidence>
<evidence type="ECO:0000256" key="6">
    <source>
        <dbReference type="ARBA" id="ARBA00022989"/>
    </source>
</evidence>
<evidence type="ECO:0008006" key="14">
    <source>
        <dbReference type="Google" id="ProtNLM"/>
    </source>
</evidence>
<keyword evidence="10 11" id="KW-0349">Heme</keyword>
<dbReference type="AlphaFoldDB" id="A0A9D4Z6X0"/>
<evidence type="ECO:0000256" key="2">
    <source>
        <dbReference type="ARBA" id="ARBA00010617"/>
    </source>
</evidence>
<evidence type="ECO:0000313" key="12">
    <source>
        <dbReference type="EMBL" id="KAI5063265.1"/>
    </source>
</evidence>
<comment type="cofactor">
    <cofactor evidence="10">
        <name>heme</name>
        <dbReference type="ChEBI" id="CHEBI:30413"/>
    </cofactor>
</comment>
<evidence type="ECO:0000256" key="5">
    <source>
        <dbReference type="ARBA" id="ARBA00022955"/>
    </source>
</evidence>
<keyword evidence="9" id="KW-0472">Membrane</keyword>
<dbReference type="SUPFAM" id="SSF48264">
    <property type="entry name" value="Cytochrome P450"/>
    <property type="match status" value="1"/>
</dbReference>
<keyword evidence="8 10" id="KW-0408">Iron</keyword>
<organism evidence="12 13">
    <name type="scientific">Adiantum capillus-veneris</name>
    <name type="common">Maidenhair fern</name>
    <dbReference type="NCBI Taxonomy" id="13818"/>
    <lineage>
        <taxon>Eukaryota</taxon>
        <taxon>Viridiplantae</taxon>
        <taxon>Streptophyta</taxon>
        <taxon>Embryophyta</taxon>
        <taxon>Tracheophyta</taxon>
        <taxon>Polypodiopsida</taxon>
        <taxon>Polypodiidae</taxon>
        <taxon>Polypodiales</taxon>
        <taxon>Pteridineae</taxon>
        <taxon>Pteridaceae</taxon>
        <taxon>Vittarioideae</taxon>
        <taxon>Adiantum</taxon>
    </lineage>
</organism>
<dbReference type="GO" id="GO:0004497">
    <property type="term" value="F:monooxygenase activity"/>
    <property type="evidence" value="ECO:0007669"/>
    <property type="project" value="UniProtKB-KW"/>
</dbReference>
<dbReference type="GO" id="GO:0010268">
    <property type="term" value="P:brassinosteroid homeostasis"/>
    <property type="evidence" value="ECO:0007669"/>
    <property type="project" value="TreeGrafter"/>
</dbReference>
<evidence type="ECO:0000313" key="13">
    <source>
        <dbReference type="Proteomes" id="UP000886520"/>
    </source>
</evidence>
<dbReference type="InterPro" id="IPR017972">
    <property type="entry name" value="Cyt_P450_CS"/>
</dbReference>
<reference evidence="12" key="1">
    <citation type="submission" date="2021-01" db="EMBL/GenBank/DDBJ databases">
        <title>Adiantum capillus-veneris genome.</title>
        <authorList>
            <person name="Fang Y."/>
            <person name="Liao Q."/>
        </authorList>
    </citation>
    <scope>NUCLEOTIDE SEQUENCE</scope>
    <source>
        <strain evidence="12">H3</strain>
        <tissue evidence="12">Leaf</tissue>
    </source>
</reference>
<keyword evidence="11" id="KW-0503">Monooxygenase</keyword>
<dbReference type="PANTHER" id="PTHR24286">
    <property type="entry name" value="CYTOCHROME P450 26"/>
    <property type="match status" value="1"/>
</dbReference>
<gene>
    <name evidence="12" type="ORF">GOP47_0021812</name>
</gene>
<evidence type="ECO:0000256" key="1">
    <source>
        <dbReference type="ARBA" id="ARBA00004167"/>
    </source>
</evidence>
<dbReference type="Pfam" id="PF00067">
    <property type="entry name" value="p450"/>
    <property type="match status" value="1"/>
</dbReference>
<dbReference type="EMBL" id="JABFUD020000021">
    <property type="protein sequence ID" value="KAI5063265.1"/>
    <property type="molecule type" value="Genomic_DNA"/>
</dbReference>
<dbReference type="InterPro" id="IPR036396">
    <property type="entry name" value="Cyt_P450_sf"/>
</dbReference>
<accession>A0A9D4Z6X0</accession>
<dbReference type="InterPro" id="IPR002401">
    <property type="entry name" value="Cyt_P450_E_grp-I"/>
</dbReference>
<evidence type="ECO:0000256" key="7">
    <source>
        <dbReference type="ARBA" id="ARBA00023002"/>
    </source>
</evidence>
<dbReference type="PRINTS" id="PR00463">
    <property type="entry name" value="EP450I"/>
</dbReference>
<name>A0A9D4Z6X0_ADICA</name>
<dbReference type="GO" id="GO:0016705">
    <property type="term" value="F:oxidoreductase activity, acting on paired donors, with incorporation or reduction of molecular oxygen"/>
    <property type="evidence" value="ECO:0007669"/>
    <property type="project" value="InterPro"/>
</dbReference>
<dbReference type="GO" id="GO:0020037">
    <property type="term" value="F:heme binding"/>
    <property type="evidence" value="ECO:0007669"/>
    <property type="project" value="InterPro"/>
</dbReference>
<evidence type="ECO:0000256" key="3">
    <source>
        <dbReference type="ARBA" id="ARBA00022692"/>
    </source>
</evidence>
<keyword evidence="7 11" id="KW-0560">Oxidoreductase</keyword>
<dbReference type="PANTHER" id="PTHR24286:SF194">
    <property type="entry name" value="STEROID (22S)-HYDROXYLASE"/>
    <property type="match status" value="1"/>
</dbReference>
<keyword evidence="13" id="KW-1185">Reference proteome</keyword>
<comment type="subcellular location">
    <subcellularLocation>
        <location evidence="1">Membrane</location>
        <topology evidence="1">Single-pass membrane protein</topology>
    </subcellularLocation>
</comment>
<dbReference type="InterPro" id="IPR001128">
    <property type="entry name" value="Cyt_P450"/>
</dbReference>
<comment type="caution">
    <text evidence="12">The sequence shown here is derived from an EMBL/GenBank/DDBJ whole genome shotgun (WGS) entry which is preliminary data.</text>
</comment>
<keyword evidence="5" id="KW-0443">Lipid metabolism</keyword>
<dbReference type="GO" id="GO:0016125">
    <property type="term" value="P:sterol metabolic process"/>
    <property type="evidence" value="ECO:0007669"/>
    <property type="project" value="TreeGrafter"/>
</dbReference>
<evidence type="ECO:0000256" key="4">
    <source>
        <dbReference type="ARBA" id="ARBA00022723"/>
    </source>
</evidence>
<dbReference type="Gene3D" id="1.10.630.10">
    <property type="entry name" value="Cytochrome P450"/>
    <property type="match status" value="1"/>
</dbReference>
<keyword evidence="5" id="KW-0752">Steroid biosynthesis</keyword>
<dbReference type="GO" id="GO:0005506">
    <property type="term" value="F:iron ion binding"/>
    <property type="evidence" value="ECO:0007669"/>
    <property type="project" value="InterPro"/>
</dbReference>
<proteinExistence type="inferred from homology"/>
<protein>
    <recommendedName>
        <fullName evidence="14">Cytochrome P450</fullName>
    </recommendedName>
</protein>
<sequence length="466" mass="53056">MATTAAACSSTRLASSPPEAWGCLCWARLFTSSSARAHWHPAAFLSSRLRRYGTVFKTHLLGRPTVVSMDPELSKFLLANEDKLVKVYLPHFITKLLGPTVCLQGASHRAFRELANLSVNSNAIQRQHLDAVQEHYLACLRSWHQGPSSPAVVEAQQQCREWAFTYSVKYFLGLEHDDPITAALMQDFFLLLDGVASIPINLPGTTFNKALKASKRINFTIGKLVRSRRLEPRKEAKDFLDILLKRIAGSGDEYGGLHVADWIYAFVLAAYENTAILFANILKFLSENEHVIHELQRENFPLQKTKPNNEKLTWEDYQSMRFTKNVVKETLRMASIAPYVFRLSLEDICFKGTLIPRGWMVVLDFSTVHLNSNYYPDPLRFDPWRWMDSTNNSDDFLVPFGGGPRRCPGSMLAVFEATIFLHYLVNLYKWKRLHRGDELDDARDCLSVPILRKGLFLKLESLNPGN</sequence>
<dbReference type="GO" id="GO:0016020">
    <property type="term" value="C:membrane"/>
    <property type="evidence" value="ECO:0007669"/>
    <property type="project" value="UniProtKB-SubCell"/>
</dbReference>
<dbReference type="OrthoDB" id="1372046at2759"/>
<keyword evidence="4 10" id="KW-0479">Metal-binding</keyword>